<comment type="caution">
    <text evidence="2">The sequence shown here is derived from an EMBL/GenBank/DDBJ whole genome shotgun (WGS) entry which is preliminary data.</text>
</comment>
<organism evidence="2 3">
    <name type="scientific">Thalassoglobus neptunius</name>
    <dbReference type="NCBI Taxonomy" id="1938619"/>
    <lineage>
        <taxon>Bacteria</taxon>
        <taxon>Pseudomonadati</taxon>
        <taxon>Planctomycetota</taxon>
        <taxon>Planctomycetia</taxon>
        <taxon>Planctomycetales</taxon>
        <taxon>Planctomycetaceae</taxon>
        <taxon>Thalassoglobus</taxon>
    </lineage>
</organism>
<gene>
    <name evidence="2" type="ORF">KOR42_53630</name>
</gene>
<evidence type="ECO:0000313" key="3">
    <source>
        <dbReference type="Proteomes" id="UP000317243"/>
    </source>
</evidence>
<dbReference type="EMBL" id="SIHI01000087">
    <property type="protein sequence ID" value="TWT34970.1"/>
    <property type="molecule type" value="Genomic_DNA"/>
</dbReference>
<dbReference type="AlphaFoldDB" id="A0A5C5VAF0"/>
<proteinExistence type="predicted"/>
<dbReference type="Proteomes" id="UP000317243">
    <property type="component" value="Unassembled WGS sequence"/>
</dbReference>
<keyword evidence="3" id="KW-1185">Reference proteome</keyword>
<evidence type="ECO:0000313" key="2">
    <source>
        <dbReference type="EMBL" id="TWT34970.1"/>
    </source>
</evidence>
<protein>
    <submittedName>
        <fullName evidence="2">Uncharacterized protein</fullName>
    </submittedName>
</protein>
<feature type="region of interest" description="Disordered" evidence="1">
    <location>
        <begin position="131"/>
        <end position="163"/>
    </location>
</feature>
<reference evidence="2 3" key="1">
    <citation type="submission" date="2019-02" db="EMBL/GenBank/DDBJ databases">
        <title>Deep-cultivation of Planctomycetes and their phenomic and genomic characterization uncovers novel biology.</title>
        <authorList>
            <person name="Wiegand S."/>
            <person name="Jogler M."/>
            <person name="Boedeker C."/>
            <person name="Pinto D."/>
            <person name="Vollmers J."/>
            <person name="Rivas-Marin E."/>
            <person name="Kohn T."/>
            <person name="Peeters S.H."/>
            <person name="Heuer A."/>
            <person name="Rast P."/>
            <person name="Oberbeckmann S."/>
            <person name="Bunk B."/>
            <person name="Jeske O."/>
            <person name="Meyerdierks A."/>
            <person name="Storesund J.E."/>
            <person name="Kallscheuer N."/>
            <person name="Luecker S."/>
            <person name="Lage O.M."/>
            <person name="Pohl T."/>
            <person name="Merkel B.J."/>
            <person name="Hornburger P."/>
            <person name="Mueller R.-W."/>
            <person name="Bruemmer F."/>
            <person name="Labrenz M."/>
            <person name="Spormann A.M."/>
            <person name="Op Den Camp H."/>
            <person name="Overmann J."/>
            <person name="Amann R."/>
            <person name="Jetten M.S.M."/>
            <person name="Mascher T."/>
            <person name="Medema M.H."/>
            <person name="Devos D.P."/>
            <person name="Kaster A.-K."/>
            <person name="Ovreas L."/>
            <person name="Rohde M."/>
            <person name="Galperin M.Y."/>
            <person name="Jogler C."/>
        </authorList>
    </citation>
    <scope>NUCLEOTIDE SEQUENCE [LARGE SCALE GENOMIC DNA]</scope>
    <source>
        <strain evidence="2 3">KOR42</strain>
    </source>
</reference>
<name>A0A5C5VAF0_9PLAN</name>
<sequence length="163" mass="18033">MQQRQLLMRYFSRRRRVCGRSANPGFHIRWKLPRPFLQTLVPDCQSIAIPVQNLQPITITVAKQKQMSAGWILFHQVPSYPAQPIEAASHVGWLGADEHAQGTGQTDHCCPPWRISSETTVRTASCSATRTMAPHGRSTSTIAAIDDHADTASDTNVGDDDSI</sequence>
<accession>A0A5C5VAF0</accession>
<evidence type="ECO:0000256" key="1">
    <source>
        <dbReference type="SAM" id="MobiDB-lite"/>
    </source>
</evidence>